<evidence type="ECO:0000256" key="5">
    <source>
        <dbReference type="ARBA" id="ARBA00022679"/>
    </source>
</evidence>
<evidence type="ECO:0000313" key="15">
    <source>
        <dbReference type="Proteomes" id="UP001501803"/>
    </source>
</evidence>
<evidence type="ECO:0000259" key="13">
    <source>
        <dbReference type="Pfam" id="PF09084"/>
    </source>
</evidence>
<dbReference type="SUPFAM" id="SSF53850">
    <property type="entry name" value="Periplasmic binding protein-like II"/>
    <property type="match status" value="1"/>
</dbReference>
<reference evidence="15" key="1">
    <citation type="journal article" date="2019" name="Int. J. Syst. Evol. Microbiol.">
        <title>The Global Catalogue of Microorganisms (GCM) 10K type strain sequencing project: providing services to taxonomists for standard genome sequencing and annotation.</title>
        <authorList>
            <consortium name="The Broad Institute Genomics Platform"/>
            <consortium name="The Broad Institute Genome Sequencing Center for Infectious Disease"/>
            <person name="Wu L."/>
            <person name="Ma J."/>
        </authorList>
    </citation>
    <scope>NUCLEOTIDE SEQUENCE [LARGE SCALE GENOMIC DNA]</scope>
    <source>
        <strain evidence="15">JCM 17021</strain>
    </source>
</reference>
<accession>A0ABP7KTS6</accession>
<feature type="domain" description="SsuA/THI5-like" evidence="13">
    <location>
        <begin position="52"/>
        <end position="262"/>
    </location>
</feature>
<comment type="catalytic activity">
    <reaction evidence="11">
        <text>N(6)-(pyridoxal phosphate)-L-lysyl-[4-amino-5-hydroxymethyl-2-methylpyrimidine phosphate synthase] + L-histidyl-[4-amino-5-hydroxymethyl-2-methylpyrimidine phosphate synthase] + 2 Fe(3+) + 4 H2O = L-lysyl-[4-amino-5-hydroxymethyl-2-methylpyrimidine phosphate synthase] + (2S)-2-amino-5-hydroxy-4-oxopentanoyl-[4-amino-5-hydroxymethyl-2-methylpyrimidine phosphate synthase] + 4-amino-2-methyl-5-(phosphooxymethyl)pyrimidine + 3-oxopropanoate + 2 Fe(2+) + 2 H(+)</text>
        <dbReference type="Rhea" id="RHEA:65756"/>
        <dbReference type="Rhea" id="RHEA-COMP:16892"/>
        <dbReference type="Rhea" id="RHEA-COMP:16893"/>
        <dbReference type="Rhea" id="RHEA-COMP:16894"/>
        <dbReference type="Rhea" id="RHEA-COMP:16895"/>
        <dbReference type="ChEBI" id="CHEBI:15377"/>
        <dbReference type="ChEBI" id="CHEBI:15378"/>
        <dbReference type="ChEBI" id="CHEBI:29033"/>
        <dbReference type="ChEBI" id="CHEBI:29034"/>
        <dbReference type="ChEBI" id="CHEBI:29969"/>
        <dbReference type="ChEBI" id="CHEBI:29979"/>
        <dbReference type="ChEBI" id="CHEBI:33190"/>
        <dbReference type="ChEBI" id="CHEBI:58354"/>
        <dbReference type="ChEBI" id="CHEBI:143915"/>
        <dbReference type="ChEBI" id="CHEBI:157692"/>
    </reaction>
    <physiologicalReaction direction="left-to-right" evidence="11">
        <dbReference type="Rhea" id="RHEA:65757"/>
    </physiologicalReaction>
</comment>
<feature type="signal peptide" evidence="12">
    <location>
        <begin position="1"/>
        <end position="23"/>
    </location>
</feature>
<dbReference type="PROSITE" id="PS51257">
    <property type="entry name" value="PROKAR_LIPOPROTEIN"/>
    <property type="match status" value="1"/>
</dbReference>
<name>A0ABP7KTS6_9MICO</name>
<evidence type="ECO:0000256" key="9">
    <source>
        <dbReference type="ARBA" id="ARBA00023004"/>
    </source>
</evidence>
<evidence type="ECO:0000256" key="3">
    <source>
        <dbReference type="ARBA" id="ARBA00009406"/>
    </source>
</evidence>
<dbReference type="RefSeq" id="WP_345068170.1">
    <property type="nucleotide sequence ID" value="NZ_BAABCN010000010.1"/>
</dbReference>
<evidence type="ECO:0000256" key="1">
    <source>
        <dbReference type="ARBA" id="ARBA00003469"/>
    </source>
</evidence>
<keyword evidence="9" id="KW-0408">Iron</keyword>
<gene>
    <name evidence="14" type="ORF">GCM10022381_30040</name>
</gene>
<keyword evidence="5" id="KW-0808">Transferase</keyword>
<dbReference type="PANTHER" id="PTHR31528">
    <property type="entry name" value="4-AMINO-5-HYDROXYMETHYL-2-METHYLPYRIMIDINE PHOSPHATE SYNTHASE THI11-RELATED"/>
    <property type="match status" value="1"/>
</dbReference>
<keyword evidence="6" id="KW-0479">Metal-binding</keyword>
<keyword evidence="8" id="KW-0784">Thiamine biosynthesis</keyword>
<sequence>MQRRMIKLAVAVAATALALVGCAASGGSTDSNADGVASVKLQLQWTWSGATAGAAVAVEDGFYKDAGVAVNVEQGTGSGPAAQLVAGGGADMGIADATVIAQQVEAGAPLVIVAAQNQISVISVQYLNSTGIKTPADLKGKKVAVPQGGGSGAFLFPLFLERNGLTEADVEVVNMAPTAMVPSMLEGKVDAMVGDIQIHAATLDKQKVDWDQFIFADYGVATPSQSMFTTQSYLKKNPEGVRRVVAATLKGWESVLKDPAHAGAVVKKLLPDSVEAVTVAELAPLKVLMCADGSTHMGVLTDEYMADANAILVEAGLLKAKQDTTTFTNWDYLPAESELPACS</sequence>
<keyword evidence="15" id="KW-1185">Reference proteome</keyword>
<dbReference type="Proteomes" id="UP001501803">
    <property type="component" value="Unassembled WGS sequence"/>
</dbReference>
<comment type="subunit">
    <text evidence="4">Homodimer.</text>
</comment>
<keyword evidence="7" id="KW-0663">Pyridoxal phosphate</keyword>
<evidence type="ECO:0000256" key="8">
    <source>
        <dbReference type="ARBA" id="ARBA00022977"/>
    </source>
</evidence>
<dbReference type="PANTHER" id="PTHR31528:SF1">
    <property type="entry name" value="4-AMINO-5-HYDROXYMETHYL-2-METHYLPYRIMIDINE PHOSPHATE SYNTHASE THI11-RELATED"/>
    <property type="match status" value="1"/>
</dbReference>
<feature type="chain" id="PRO_5047279701" description="Thiamine pyrimidine synthase" evidence="12">
    <location>
        <begin position="24"/>
        <end position="343"/>
    </location>
</feature>
<dbReference type="InterPro" id="IPR015168">
    <property type="entry name" value="SsuA/THI5"/>
</dbReference>
<comment type="caution">
    <text evidence="14">The sequence shown here is derived from an EMBL/GenBank/DDBJ whole genome shotgun (WGS) entry which is preliminary data.</text>
</comment>
<comment type="function">
    <text evidence="1">Responsible for the formation of the pyrimidine heterocycle in the thiamine biosynthesis pathway. Catalyzes the formation of hydroxymethylpyrimidine phosphate (HMP-P) from histidine and pyridoxal phosphate (PLP). The protein uses PLP and the active site histidine to form HMP-P, generating an inactive enzyme. The enzyme can only undergo a single turnover, which suggests it is a suicide enzyme.</text>
</comment>
<comment type="pathway">
    <text evidence="2">Cofactor biosynthesis; thiamine diphosphate biosynthesis.</text>
</comment>
<evidence type="ECO:0000256" key="10">
    <source>
        <dbReference type="ARBA" id="ARBA00033171"/>
    </source>
</evidence>
<evidence type="ECO:0000256" key="6">
    <source>
        <dbReference type="ARBA" id="ARBA00022723"/>
    </source>
</evidence>
<organism evidence="14 15">
    <name type="scientific">Leifsonia kafniensis</name>
    <dbReference type="NCBI Taxonomy" id="475957"/>
    <lineage>
        <taxon>Bacteria</taxon>
        <taxon>Bacillati</taxon>
        <taxon>Actinomycetota</taxon>
        <taxon>Actinomycetes</taxon>
        <taxon>Micrococcales</taxon>
        <taxon>Microbacteriaceae</taxon>
        <taxon>Leifsonia</taxon>
    </lineage>
</organism>
<keyword evidence="12" id="KW-0732">Signal</keyword>
<evidence type="ECO:0000256" key="4">
    <source>
        <dbReference type="ARBA" id="ARBA00011738"/>
    </source>
</evidence>
<dbReference type="Pfam" id="PF09084">
    <property type="entry name" value="NMT1"/>
    <property type="match status" value="1"/>
</dbReference>
<evidence type="ECO:0000313" key="14">
    <source>
        <dbReference type="EMBL" id="GAA3885892.1"/>
    </source>
</evidence>
<dbReference type="Gene3D" id="3.40.190.10">
    <property type="entry name" value="Periplasmic binding protein-like II"/>
    <property type="match status" value="2"/>
</dbReference>
<evidence type="ECO:0000256" key="11">
    <source>
        <dbReference type="ARBA" id="ARBA00048179"/>
    </source>
</evidence>
<proteinExistence type="inferred from homology"/>
<evidence type="ECO:0000256" key="2">
    <source>
        <dbReference type="ARBA" id="ARBA00004948"/>
    </source>
</evidence>
<comment type="similarity">
    <text evidence="3">Belongs to the NMT1/THI5 family.</text>
</comment>
<dbReference type="InterPro" id="IPR027939">
    <property type="entry name" value="NMT1/THI5"/>
</dbReference>
<dbReference type="EMBL" id="BAABCN010000010">
    <property type="protein sequence ID" value="GAA3885892.1"/>
    <property type="molecule type" value="Genomic_DNA"/>
</dbReference>
<evidence type="ECO:0000256" key="12">
    <source>
        <dbReference type="SAM" id="SignalP"/>
    </source>
</evidence>
<evidence type="ECO:0000256" key="7">
    <source>
        <dbReference type="ARBA" id="ARBA00022898"/>
    </source>
</evidence>
<protein>
    <recommendedName>
        <fullName evidence="10">Thiamine pyrimidine synthase</fullName>
    </recommendedName>
</protein>